<keyword evidence="2" id="KW-0645">Protease</keyword>
<keyword evidence="2" id="KW-0378">Hydrolase</keyword>
<accession>A0A372MB25</accession>
<name>A0A372MB25_9ACTN</name>
<dbReference type="Proteomes" id="UP000263094">
    <property type="component" value="Unassembled WGS sequence"/>
</dbReference>
<dbReference type="Pfam" id="PF13620">
    <property type="entry name" value="CarboxypepD_reg"/>
    <property type="match status" value="1"/>
</dbReference>
<evidence type="ECO:0000313" key="2">
    <source>
        <dbReference type="EMBL" id="RFU87477.1"/>
    </source>
</evidence>
<proteinExistence type="predicted"/>
<evidence type="ECO:0000313" key="3">
    <source>
        <dbReference type="Proteomes" id="UP000263094"/>
    </source>
</evidence>
<comment type="caution">
    <text evidence="2">The sequence shown here is derived from an EMBL/GenBank/DDBJ whole genome shotgun (WGS) entry which is preliminary data.</text>
</comment>
<reference evidence="2 3" key="1">
    <citation type="submission" date="2018-08" db="EMBL/GenBank/DDBJ databases">
        <title>Isolation, diversity and antifungal activity of Actinobacteria from wheat.</title>
        <authorList>
            <person name="Han C."/>
        </authorList>
    </citation>
    <scope>NUCLEOTIDE SEQUENCE [LARGE SCALE GENOMIC DNA]</scope>
    <source>
        <strain evidence="2 3">NEAU-YY421</strain>
    </source>
</reference>
<keyword evidence="2" id="KW-0121">Carboxypeptidase</keyword>
<feature type="region of interest" description="Disordered" evidence="1">
    <location>
        <begin position="1"/>
        <end position="35"/>
    </location>
</feature>
<keyword evidence="3" id="KW-1185">Reference proteome</keyword>
<dbReference type="SUPFAM" id="SSF49464">
    <property type="entry name" value="Carboxypeptidase regulatory domain-like"/>
    <property type="match status" value="1"/>
</dbReference>
<dbReference type="InterPro" id="IPR008969">
    <property type="entry name" value="CarboxyPept-like_regulatory"/>
</dbReference>
<organism evidence="2 3">
    <name type="scientific">Streptomyces triticagri</name>
    <dbReference type="NCBI Taxonomy" id="2293568"/>
    <lineage>
        <taxon>Bacteria</taxon>
        <taxon>Bacillati</taxon>
        <taxon>Actinomycetota</taxon>
        <taxon>Actinomycetes</taxon>
        <taxon>Kitasatosporales</taxon>
        <taxon>Streptomycetaceae</taxon>
        <taxon>Streptomyces</taxon>
    </lineage>
</organism>
<dbReference type="AlphaFoldDB" id="A0A372MB25"/>
<protein>
    <submittedName>
        <fullName evidence="2">Carboxypeptidase regulatory-like domain-containing protein</fullName>
    </submittedName>
</protein>
<sequence>MGAGRDAAGPGAGGSTAGDSRAADRGPDPSDASAPGIVSAVFGLIRTPEGEPVQGATLTLFGPSGARLDRVDSLADGSYIVSVPGTGAYDLVVSAPGSAPRSFLIEVGADPLVYDVELPVSPDAVT</sequence>
<dbReference type="Gene3D" id="2.60.40.1120">
    <property type="entry name" value="Carboxypeptidase-like, regulatory domain"/>
    <property type="match status" value="1"/>
</dbReference>
<evidence type="ECO:0000256" key="1">
    <source>
        <dbReference type="SAM" id="MobiDB-lite"/>
    </source>
</evidence>
<gene>
    <name evidence="2" type="ORF">DY218_06560</name>
</gene>
<dbReference type="EMBL" id="QUAK01000028">
    <property type="protein sequence ID" value="RFU87477.1"/>
    <property type="molecule type" value="Genomic_DNA"/>
</dbReference>
<dbReference type="GO" id="GO:0004180">
    <property type="term" value="F:carboxypeptidase activity"/>
    <property type="evidence" value="ECO:0007669"/>
    <property type="project" value="UniProtKB-KW"/>
</dbReference>